<organism evidence="2 3">
    <name type="scientific">Eudyptula minor</name>
    <name type="common">Little blue penguin</name>
    <name type="synonym">Aptenodytes minor</name>
    <dbReference type="NCBI Taxonomy" id="37083"/>
    <lineage>
        <taxon>Eukaryota</taxon>
        <taxon>Metazoa</taxon>
        <taxon>Chordata</taxon>
        <taxon>Craniata</taxon>
        <taxon>Vertebrata</taxon>
        <taxon>Euteleostomi</taxon>
        <taxon>Archelosauria</taxon>
        <taxon>Archosauria</taxon>
        <taxon>Dinosauria</taxon>
        <taxon>Saurischia</taxon>
        <taxon>Theropoda</taxon>
        <taxon>Coelurosauria</taxon>
        <taxon>Aves</taxon>
        <taxon>Neognathae</taxon>
        <taxon>Neoaves</taxon>
        <taxon>Aequornithes</taxon>
        <taxon>Sphenisciformes</taxon>
        <taxon>Spheniscidae</taxon>
        <taxon>Eudyptula</taxon>
    </lineage>
</organism>
<dbReference type="OrthoDB" id="9396291at2759"/>
<keyword evidence="3" id="KW-1185">Reference proteome</keyword>
<evidence type="ECO:0000313" key="3">
    <source>
        <dbReference type="Proteomes" id="UP000782854"/>
    </source>
</evidence>
<keyword evidence="1" id="KW-0175">Coiled coil</keyword>
<sequence>KTCSTDREMLTRERTELQDECQKLNGEKEIEELREKNKELLTEKELLVQRKEKSETKLVEIIKEKESLCAETEQLASSIKRLKSDF</sequence>
<feature type="coiled-coil region" evidence="1">
    <location>
        <begin position="7"/>
        <end position="57"/>
    </location>
</feature>
<evidence type="ECO:0000256" key="1">
    <source>
        <dbReference type="SAM" id="Coils"/>
    </source>
</evidence>
<feature type="non-terminal residue" evidence="2">
    <location>
        <position position="1"/>
    </location>
</feature>
<evidence type="ECO:0000313" key="2">
    <source>
        <dbReference type="EMBL" id="KAF1521902.1"/>
    </source>
</evidence>
<accession>A0A8J4JJK2</accession>
<proteinExistence type="predicted"/>
<dbReference type="EMBL" id="VULC01014958">
    <property type="protein sequence ID" value="KAF1521902.1"/>
    <property type="molecule type" value="Genomic_DNA"/>
</dbReference>
<gene>
    <name evidence="2" type="ORF">FQV19_0003279</name>
</gene>
<comment type="caution">
    <text evidence="2">The sequence shown here is derived from an EMBL/GenBank/DDBJ whole genome shotgun (WGS) entry which is preliminary data.</text>
</comment>
<dbReference type="AlphaFoldDB" id="A0A8J4JJK2"/>
<dbReference type="Proteomes" id="UP000782854">
    <property type="component" value="Unassembled WGS sequence"/>
</dbReference>
<feature type="non-terminal residue" evidence="2">
    <location>
        <position position="86"/>
    </location>
</feature>
<protein>
    <submittedName>
        <fullName evidence="2">Uncharacterized protein</fullName>
    </submittedName>
</protein>
<name>A0A8J4JJK2_EUDMI</name>
<reference evidence="2" key="1">
    <citation type="journal article" date="2019" name="Gigascience">
        <title>High-coverage genomes to elucidate the evolution of penguins.</title>
        <authorList>
            <person name="Pan H."/>
            <person name="Cole T.L."/>
            <person name="Bi X."/>
            <person name="Fang M."/>
            <person name="Zhou C."/>
            <person name="Yang Z."/>
            <person name="Ksepka D.T."/>
            <person name="Hart T."/>
            <person name="Bouzat J.L."/>
            <person name="Argilla L.S."/>
            <person name="Bertelsen M.F."/>
            <person name="Boersma P.D."/>
            <person name="Bost C.A."/>
            <person name="Cherel Y."/>
            <person name="Dann P."/>
            <person name="Fiddaman S.R."/>
            <person name="Howard P."/>
            <person name="Labuschagne K."/>
            <person name="Mattern T."/>
            <person name="Miller G."/>
            <person name="Parker P."/>
            <person name="Phillips R.A."/>
            <person name="Quillfeldt P."/>
            <person name="Ryan P.G."/>
            <person name="Taylor H."/>
            <person name="Thompson D.R."/>
            <person name="Young M.J."/>
            <person name="Ellegaard M.R."/>
            <person name="Gilbert M.T.P."/>
            <person name="Sinding M.S."/>
            <person name="Pacheco G."/>
            <person name="Shepherd L.D."/>
            <person name="Tennyson A.J.D."/>
            <person name="Grosser S."/>
            <person name="Kay E."/>
            <person name="Nupen L.J."/>
            <person name="Ellenberg U."/>
            <person name="Houston D.M."/>
            <person name="Reeve A.H."/>
            <person name="Johnson K."/>
            <person name="Masello J.F."/>
            <person name="Stracke T."/>
            <person name="McKinlay B."/>
            <person name="Borboroglu P.G."/>
            <person name="Zhang D.X."/>
            <person name="Zhang G."/>
        </authorList>
    </citation>
    <scope>NUCLEOTIDE SEQUENCE</scope>
    <source>
        <strain evidence="2">Gonzo</strain>
    </source>
</reference>